<evidence type="ECO:0000313" key="1">
    <source>
        <dbReference type="EMBL" id="KAH3691226.1"/>
    </source>
</evidence>
<comment type="caution">
    <text evidence="1">The sequence shown here is derived from an EMBL/GenBank/DDBJ whole genome shotgun (WGS) entry which is preliminary data.</text>
</comment>
<accession>A0A9D4BEW7</accession>
<dbReference type="AlphaFoldDB" id="A0A9D4BEW7"/>
<protein>
    <submittedName>
        <fullName evidence="1">Uncharacterized protein</fullName>
    </submittedName>
</protein>
<dbReference type="EMBL" id="JAIWYP010000041">
    <property type="protein sequence ID" value="KAH3691226.1"/>
    <property type="molecule type" value="Genomic_DNA"/>
</dbReference>
<name>A0A9D4BEW7_DREPO</name>
<proteinExistence type="predicted"/>
<gene>
    <name evidence="1" type="ORF">DPMN_193173</name>
</gene>
<keyword evidence="2" id="KW-1185">Reference proteome</keyword>
<evidence type="ECO:0000313" key="2">
    <source>
        <dbReference type="Proteomes" id="UP000828390"/>
    </source>
</evidence>
<organism evidence="1 2">
    <name type="scientific">Dreissena polymorpha</name>
    <name type="common">Zebra mussel</name>
    <name type="synonym">Mytilus polymorpha</name>
    <dbReference type="NCBI Taxonomy" id="45954"/>
    <lineage>
        <taxon>Eukaryota</taxon>
        <taxon>Metazoa</taxon>
        <taxon>Spiralia</taxon>
        <taxon>Lophotrochozoa</taxon>
        <taxon>Mollusca</taxon>
        <taxon>Bivalvia</taxon>
        <taxon>Autobranchia</taxon>
        <taxon>Heteroconchia</taxon>
        <taxon>Euheterodonta</taxon>
        <taxon>Imparidentia</taxon>
        <taxon>Neoheterodontei</taxon>
        <taxon>Myida</taxon>
        <taxon>Dreissenoidea</taxon>
        <taxon>Dreissenidae</taxon>
        <taxon>Dreissena</taxon>
    </lineage>
</organism>
<reference evidence="1" key="1">
    <citation type="journal article" date="2019" name="bioRxiv">
        <title>The Genome of the Zebra Mussel, Dreissena polymorpha: A Resource for Invasive Species Research.</title>
        <authorList>
            <person name="McCartney M.A."/>
            <person name="Auch B."/>
            <person name="Kono T."/>
            <person name="Mallez S."/>
            <person name="Zhang Y."/>
            <person name="Obille A."/>
            <person name="Becker A."/>
            <person name="Abrahante J.E."/>
            <person name="Garbe J."/>
            <person name="Badalamenti J.P."/>
            <person name="Herman A."/>
            <person name="Mangelson H."/>
            <person name="Liachko I."/>
            <person name="Sullivan S."/>
            <person name="Sone E.D."/>
            <person name="Koren S."/>
            <person name="Silverstein K.A.T."/>
            <person name="Beckman K.B."/>
            <person name="Gohl D.M."/>
        </authorList>
    </citation>
    <scope>NUCLEOTIDE SEQUENCE</scope>
    <source>
        <strain evidence="1">Duluth1</strain>
        <tissue evidence="1">Whole animal</tissue>
    </source>
</reference>
<dbReference type="Proteomes" id="UP000828390">
    <property type="component" value="Unassembled WGS sequence"/>
</dbReference>
<sequence length="74" mass="8363">MEPLYGDCCERKDACKHEHRKQIVDDGAEPVTAEYLPPAGGGVLEQLERHHEGRNEQVRDSKVHDVVVGHRVHV</sequence>
<reference evidence="1" key="2">
    <citation type="submission" date="2020-11" db="EMBL/GenBank/DDBJ databases">
        <authorList>
            <person name="McCartney M.A."/>
            <person name="Auch B."/>
            <person name="Kono T."/>
            <person name="Mallez S."/>
            <person name="Becker A."/>
            <person name="Gohl D.M."/>
            <person name="Silverstein K.A.T."/>
            <person name="Koren S."/>
            <person name="Bechman K.B."/>
            <person name="Herman A."/>
            <person name="Abrahante J.E."/>
            <person name="Garbe J."/>
        </authorList>
    </citation>
    <scope>NUCLEOTIDE SEQUENCE</scope>
    <source>
        <strain evidence="1">Duluth1</strain>
        <tissue evidence="1">Whole animal</tissue>
    </source>
</reference>